<dbReference type="Gene3D" id="2.10.70.10">
    <property type="entry name" value="Complement Module, domain 1"/>
    <property type="match status" value="1"/>
</dbReference>
<sequence>MSVHSRPPTTSAPADDAPTFDARDLLSGADRARIVLEDQVYTLRITRAGKLILTK</sequence>
<gene>
    <name evidence="2" type="primary">hemP</name>
    <name evidence="2" type="ORF">D6850_11390</name>
</gene>
<proteinExistence type="predicted"/>
<accession>A0A3A8AUM7</accession>
<dbReference type="Pfam" id="PF10636">
    <property type="entry name" value="hemP"/>
    <property type="match status" value="1"/>
</dbReference>
<dbReference type="EMBL" id="RAPE01000003">
    <property type="protein sequence ID" value="RKF13803.1"/>
    <property type="molecule type" value="Genomic_DNA"/>
</dbReference>
<dbReference type="OrthoDB" id="7691333at2"/>
<keyword evidence="3" id="KW-1185">Reference proteome</keyword>
<feature type="compositionally biased region" description="Low complexity" evidence="1">
    <location>
        <begin position="7"/>
        <end position="20"/>
    </location>
</feature>
<evidence type="ECO:0000256" key="1">
    <source>
        <dbReference type="SAM" id="MobiDB-lite"/>
    </source>
</evidence>
<organism evidence="2 3">
    <name type="scientific">Roseovarius spongiae</name>
    <dbReference type="NCBI Taxonomy" id="2320272"/>
    <lineage>
        <taxon>Bacteria</taxon>
        <taxon>Pseudomonadati</taxon>
        <taxon>Pseudomonadota</taxon>
        <taxon>Alphaproteobacteria</taxon>
        <taxon>Rhodobacterales</taxon>
        <taxon>Roseobacteraceae</taxon>
        <taxon>Roseovarius</taxon>
    </lineage>
</organism>
<evidence type="ECO:0000313" key="3">
    <source>
        <dbReference type="Proteomes" id="UP000281128"/>
    </source>
</evidence>
<dbReference type="AlphaFoldDB" id="A0A3A8AUM7"/>
<evidence type="ECO:0000313" key="2">
    <source>
        <dbReference type="EMBL" id="RKF13803.1"/>
    </source>
</evidence>
<comment type="caution">
    <text evidence="2">The sequence shown here is derived from an EMBL/GenBank/DDBJ whole genome shotgun (WGS) entry which is preliminary data.</text>
</comment>
<protein>
    <submittedName>
        <fullName evidence="2">Hemin uptake protein HemP</fullName>
    </submittedName>
</protein>
<dbReference type="InterPro" id="IPR019600">
    <property type="entry name" value="Hemin_uptake_protein_HemP"/>
</dbReference>
<feature type="region of interest" description="Disordered" evidence="1">
    <location>
        <begin position="1"/>
        <end position="20"/>
    </location>
</feature>
<dbReference type="RefSeq" id="WP_121167016.1">
    <property type="nucleotide sequence ID" value="NZ_RAPE01000003.1"/>
</dbReference>
<dbReference type="Proteomes" id="UP000281128">
    <property type="component" value="Unassembled WGS sequence"/>
</dbReference>
<name>A0A3A8AUM7_9RHOB</name>
<reference evidence="2 3" key="1">
    <citation type="submission" date="2018-09" db="EMBL/GenBank/DDBJ databases">
        <title>Roseovarius spongiae sp. nov., isolated from a marine sponge.</title>
        <authorList>
            <person name="Zhuang L."/>
            <person name="Luo L."/>
        </authorList>
    </citation>
    <scope>NUCLEOTIDE SEQUENCE [LARGE SCALE GENOMIC DNA]</scope>
    <source>
        <strain evidence="2 3">HN-E21</strain>
    </source>
</reference>